<dbReference type="Pfam" id="PF01841">
    <property type="entry name" value="Transglut_core"/>
    <property type="match status" value="1"/>
</dbReference>
<name>A0A916QNG3_9GAMM</name>
<feature type="transmembrane region" description="Helical" evidence="2">
    <location>
        <begin position="77"/>
        <end position="94"/>
    </location>
</feature>
<dbReference type="EMBL" id="BMIY01000012">
    <property type="protein sequence ID" value="GFZ81791.1"/>
    <property type="molecule type" value="Genomic_DNA"/>
</dbReference>
<keyword evidence="2" id="KW-0472">Membrane</keyword>
<dbReference type="Proteomes" id="UP000627715">
    <property type="component" value="Unassembled WGS sequence"/>
</dbReference>
<feature type="transmembrane region" description="Helical" evidence="2">
    <location>
        <begin position="48"/>
        <end position="65"/>
    </location>
</feature>
<comment type="caution">
    <text evidence="4">The sequence shown here is derived from an EMBL/GenBank/DDBJ whole genome shotgun (WGS) entry which is preliminary data.</text>
</comment>
<keyword evidence="5" id="KW-1185">Reference proteome</keyword>
<evidence type="ECO:0000256" key="2">
    <source>
        <dbReference type="SAM" id="Phobius"/>
    </source>
</evidence>
<accession>A0A916QNG3</accession>
<feature type="transmembrane region" description="Helical" evidence="2">
    <location>
        <begin position="185"/>
        <end position="204"/>
    </location>
</feature>
<organism evidence="4 5">
    <name type="scientific">Pseudohongiella nitratireducens</name>
    <dbReference type="NCBI Taxonomy" id="1768907"/>
    <lineage>
        <taxon>Bacteria</taxon>
        <taxon>Pseudomonadati</taxon>
        <taxon>Pseudomonadota</taxon>
        <taxon>Gammaproteobacteria</taxon>
        <taxon>Pseudomonadales</taxon>
        <taxon>Pseudohongiellaceae</taxon>
        <taxon>Pseudohongiella</taxon>
    </lineage>
</organism>
<sequence length="738" mass="81161">MIMMQTPTANTHSQAQPRLSLSKRLFRAIILGGASAVLSLPMTTTTGSAAAFTGAALAVMVFDSLPASARILRLRTYLLLLLPALLIAFGQWLSSLLVQTSTPTNSLGALGSFQLGQLCFWFFLSVSCVGAIRLLSRRFSWGAALELLYVAAAFVLTLSAHQNGMIDRPYFIGDYALIRGLDPSYLFMGTGVAAVLTLTLLLMLEQPLKRIPYHLAALAVLCLSLLVYISLLGMPTPPLTDDLGLTGQSQNGRSNQPENPFRDGDNNADNKETPVAIVLFRDDYEPQSGAYYFRESAYSEFNGQLLWTAETPGLDPDLVSDFPVQSTSVTDEVPALDKRRSVTTTIGLLTPHRSPFGLDAPVRFENTPNPNSMRFRQTYTVESMVPEFEFPDLIGRNAGSPQWSVSQWQKYLELPDDPRYQEKAESLIANIREEFADDPYAKALAVKAWLDDNGIYSLANEHAYASDPAASFLFGDMTGYCVHFAYSATYMYRSLGIPARVGVGYSVPASNRAGGSALLVQAIHGHAWPEIYLEGLGWVIVDPAPSQTLVDMSTEPQDTLQQMLGDMLRDDASFEDFVAAQESSWSLNPAMIIRPALTLALCLLLAAWLLRLYRANCATWSPASAQYRLQYRAALDTLSAVGIYRRFGESREAFARRHQAQLPAFATLSDAHLSNSPGYACRPGGAAIMNTTAGDDTQPGQQSWQAWRKQLGNEIALTVPLWRRLLAWVHPAPWLHSR</sequence>
<feature type="region of interest" description="Disordered" evidence="1">
    <location>
        <begin position="242"/>
        <end position="270"/>
    </location>
</feature>
<dbReference type="AlphaFoldDB" id="A0A916QNG3"/>
<dbReference type="InterPro" id="IPR052901">
    <property type="entry name" value="Bact_TGase-like"/>
</dbReference>
<dbReference type="InterPro" id="IPR038765">
    <property type="entry name" value="Papain-like_cys_pep_sf"/>
</dbReference>
<proteinExistence type="predicted"/>
<dbReference type="SUPFAM" id="SSF54001">
    <property type="entry name" value="Cysteine proteinases"/>
    <property type="match status" value="1"/>
</dbReference>
<dbReference type="SMART" id="SM00460">
    <property type="entry name" value="TGc"/>
    <property type="match status" value="1"/>
</dbReference>
<feature type="transmembrane region" description="Helical" evidence="2">
    <location>
        <begin position="211"/>
        <end position="231"/>
    </location>
</feature>
<gene>
    <name evidence="4" type="ORF">GCM10011403_26550</name>
</gene>
<dbReference type="Gene3D" id="3.10.620.30">
    <property type="match status" value="1"/>
</dbReference>
<evidence type="ECO:0000313" key="4">
    <source>
        <dbReference type="EMBL" id="GFZ81791.1"/>
    </source>
</evidence>
<reference evidence="4" key="1">
    <citation type="journal article" date="2014" name="Int. J. Syst. Evol. Microbiol.">
        <title>Complete genome sequence of Corynebacterium casei LMG S-19264T (=DSM 44701T), isolated from a smear-ripened cheese.</title>
        <authorList>
            <consortium name="US DOE Joint Genome Institute (JGI-PGF)"/>
            <person name="Walter F."/>
            <person name="Albersmeier A."/>
            <person name="Kalinowski J."/>
            <person name="Ruckert C."/>
        </authorList>
    </citation>
    <scope>NUCLEOTIDE SEQUENCE</scope>
    <source>
        <strain evidence="4">CGMCC 1.15425</strain>
    </source>
</reference>
<feature type="transmembrane region" description="Helical" evidence="2">
    <location>
        <begin position="147"/>
        <end position="165"/>
    </location>
</feature>
<keyword evidence="2" id="KW-1133">Transmembrane helix</keyword>
<keyword evidence="2" id="KW-0812">Transmembrane</keyword>
<dbReference type="InterPro" id="IPR002931">
    <property type="entry name" value="Transglutaminase-like"/>
</dbReference>
<feature type="compositionally biased region" description="Basic and acidic residues" evidence="1">
    <location>
        <begin position="260"/>
        <end position="270"/>
    </location>
</feature>
<protein>
    <recommendedName>
        <fullName evidence="3">Transglutaminase-like domain-containing protein</fullName>
    </recommendedName>
</protein>
<feature type="transmembrane region" description="Helical" evidence="2">
    <location>
        <begin position="114"/>
        <end position="135"/>
    </location>
</feature>
<dbReference type="PANTHER" id="PTHR42736">
    <property type="entry name" value="PROTEIN-GLUTAMINE GAMMA-GLUTAMYLTRANSFERASE"/>
    <property type="match status" value="1"/>
</dbReference>
<evidence type="ECO:0000259" key="3">
    <source>
        <dbReference type="SMART" id="SM00460"/>
    </source>
</evidence>
<feature type="compositionally biased region" description="Polar residues" evidence="1">
    <location>
        <begin position="246"/>
        <end position="258"/>
    </location>
</feature>
<evidence type="ECO:0000313" key="5">
    <source>
        <dbReference type="Proteomes" id="UP000627715"/>
    </source>
</evidence>
<evidence type="ECO:0000256" key="1">
    <source>
        <dbReference type="SAM" id="MobiDB-lite"/>
    </source>
</evidence>
<reference evidence="4" key="2">
    <citation type="submission" date="2020-09" db="EMBL/GenBank/DDBJ databases">
        <authorList>
            <person name="Sun Q."/>
            <person name="Zhou Y."/>
        </authorList>
    </citation>
    <scope>NUCLEOTIDE SEQUENCE</scope>
    <source>
        <strain evidence="4">CGMCC 1.15425</strain>
    </source>
</reference>
<feature type="transmembrane region" description="Helical" evidence="2">
    <location>
        <begin position="25"/>
        <end position="42"/>
    </location>
</feature>
<feature type="domain" description="Transglutaminase-like" evidence="3">
    <location>
        <begin position="473"/>
        <end position="545"/>
    </location>
</feature>
<dbReference type="PANTHER" id="PTHR42736:SF1">
    <property type="entry name" value="PROTEIN-GLUTAMINE GAMMA-GLUTAMYLTRANSFERASE"/>
    <property type="match status" value="1"/>
</dbReference>